<evidence type="ECO:0000256" key="1">
    <source>
        <dbReference type="SAM" id="MobiDB-lite"/>
    </source>
</evidence>
<dbReference type="VEuPathDB" id="CryptoDB:Cvel_12725"/>
<feature type="region of interest" description="Disordered" evidence="1">
    <location>
        <begin position="272"/>
        <end position="302"/>
    </location>
</feature>
<name>A0A0G4IAZ6_9ALVE</name>
<gene>
    <name evidence="2" type="ORF">Cvel_12725</name>
</gene>
<protein>
    <submittedName>
        <fullName evidence="2">Uncharacterized protein</fullName>
    </submittedName>
</protein>
<accession>A0A0G4IAZ6</accession>
<dbReference type="EMBL" id="CDMZ01005782">
    <property type="protein sequence ID" value="CEM54370.1"/>
    <property type="molecule type" value="Genomic_DNA"/>
</dbReference>
<proteinExistence type="predicted"/>
<organism evidence="2">
    <name type="scientific">Chromera velia CCMP2878</name>
    <dbReference type="NCBI Taxonomy" id="1169474"/>
    <lineage>
        <taxon>Eukaryota</taxon>
        <taxon>Sar</taxon>
        <taxon>Alveolata</taxon>
        <taxon>Colpodellida</taxon>
        <taxon>Chromeraceae</taxon>
        <taxon>Chromera</taxon>
    </lineage>
</organism>
<evidence type="ECO:0000313" key="2">
    <source>
        <dbReference type="EMBL" id="CEM54370.1"/>
    </source>
</evidence>
<dbReference type="PhylomeDB" id="A0A0G4IAZ6"/>
<feature type="compositionally biased region" description="Low complexity" evidence="1">
    <location>
        <begin position="274"/>
        <end position="287"/>
    </location>
</feature>
<dbReference type="AlphaFoldDB" id="A0A0G4IAZ6"/>
<sequence>MCPTLETVLFLVTEPTLVSVLLRGGADVLQRDKEGVHWVETVPERMGDCSMVALHDMLGDAVREHGLPVHLANTVLTETIVLKKEKSWVSFALFDEAVDVESDSGSAIGSEQEGEGVGGGEDVRWRPFHIACKNCEKPWASKLLGMLNARQKKDYQTDPEGNSVCHYKEVLLNPDFLAKLLKEVGKTNDPAGWYDRQGRSPARVCLRMLGEYHEEEERLMDEGAEKKEIEEVRQKVIAVKKSYELLDCMKGSQPTGRIAQANSVRRQLIRSRQAAKSQAAEQAAEAAAVEEEPEHGFKIRVKEELPSEESLYSSVDTRYFRLDSEEDRGEE</sequence>
<reference evidence="2" key="1">
    <citation type="submission" date="2014-11" db="EMBL/GenBank/DDBJ databases">
        <authorList>
            <person name="Otto D Thomas"/>
            <person name="Naeem Raeece"/>
        </authorList>
    </citation>
    <scope>NUCLEOTIDE SEQUENCE</scope>
</reference>